<dbReference type="SUPFAM" id="SSF63562">
    <property type="entry name" value="RPB6/omega subunit-like"/>
    <property type="match status" value="1"/>
</dbReference>
<dbReference type="Gene3D" id="3.90.940.10">
    <property type="match status" value="1"/>
</dbReference>
<evidence type="ECO:0000256" key="3">
    <source>
        <dbReference type="SAM" id="MobiDB-lite"/>
    </source>
</evidence>
<feature type="compositionally biased region" description="Basic and acidic residues" evidence="3">
    <location>
        <begin position="54"/>
        <end position="64"/>
    </location>
</feature>
<dbReference type="GO" id="GO:0003899">
    <property type="term" value="F:DNA-directed RNA polymerase activity"/>
    <property type="evidence" value="ECO:0007669"/>
    <property type="project" value="InterPro"/>
</dbReference>
<dbReference type="GO" id="GO:0000428">
    <property type="term" value="C:DNA-directed RNA polymerase complex"/>
    <property type="evidence" value="ECO:0007669"/>
    <property type="project" value="UniProtKB-KW"/>
</dbReference>
<name>A0A2H4UTV8_9VIRU</name>
<dbReference type="EMBL" id="MF782455">
    <property type="protein sequence ID" value="ATZ80380.1"/>
    <property type="molecule type" value="Genomic_DNA"/>
</dbReference>
<organism evidence="4">
    <name type="scientific">Bodo saltans virus</name>
    <dbReference type="NCBI Taxonomy" id="2024608"/>
    <lineage>
        <taxon>Viruses</taxon>
        <taxon>Varidnaviria</taxon>
        <taxon>Bamfordvirae</taxon>
        <taxon>Nucleocytoviricota</taxon>
        <taxon>Megaviricetes</taxon>
        <taxon>Imitervirales</taxon>
        <taxon>Mimiviridae</taxon>
        <taxon>Klosneuvirinae</taxon>
        <taxon>Theiavirus</taxon>
        <taxon>Theiavirus salishense</taxon>
    </lineage>
</organism>
<keyword evidence="2" id="KW-0804">Transcription</keyword>
<evidence type="ECO:0000256" key="1">
    <source>
        <dbReference type="ARBA" id="ARBA00022478"/>
    </source>
</evidence>
<protein>
    <submittedName>
        <fullName evidence="4">DNA-dependent RNA polymerase 2 subunit Rpb6</fullName>
    </submittedName>
</protein>
<proteinExistence type="predicted"/>
<feature type="compositionally biased region" description="Basic and acidic residues" evidence="3">
    <location>
        <begin position="12"/>
        <end position="33"/>
    </location>
</feature>
<feature type="compositionally biased region" description="Basic and acidic residues" evidence="3">
    <location>
        <begin position="109"/>
        <end position="118"/>
    </location>
</feature>
<gene>
    <name evidence="4" type="ORF">BMW23_0323</name>
</gene>
<feature type="compositionally biased region" description="Acidic residues" evidence="3">
    <location>
        <begin position="65"/>
        <end position="108"/>
    </location>
</feature>
<evidence type="ECO:0000313" key="5">
    <source>
        <dbReference type="Proteomes" id="UP000240325"/>
    </source>
</evidence>
<dbReference type="GO" id="GO:0006351">
    <property type="term" value="P:DNA-templated transcription"/>
    <property type="evidence" value="ECO:0007669"/>
    <property type="project" value="InterPro"/>
</dbReference>
<feature type="compositionally biased region" description="Acidic residues" evidence="3">
    <location>
        <begin position="119"/>
        <end position="129"/>
    </location>
</feature>
<dbReference type="Proteomes" id="UP000240325">
    <property type="component" value="Segment"/>
</dbReference>
<feature type="compositionally biased region" description="Low complexity" evidence="3">
    <location>
        <begin position="41"/>
        <end position="53"/>
    </location>
</feature>
<sequence>MAPKKKIVVESSKIEKIKNNNKNELDEQNKLDQPETDSDSDSSSNSDSSLYSESGKDDDTKDNFNDEVDLEDVDNIDEGMGDDDIEKEEDDEDDDEDDDADEGKDDEDDKKSDDKKEDDNDNEHDTDDDCVYRPSKKKKNIDDDDDLTDDSEYIEDIEEQKSSYVKEDDKITTSKLIKYERVRALGDRAKNISEGAFVMLYKVGYTKEMISKLDAITIAKLEMEHKVCPIKIQRKMPSGAIEFFSINDLDIVN</sequence>
<reference evidence="4" key="1">
    <citation type="journal article" date="2017" name="Elife">
        <title>The kinetoplastid-infecting Bodo saltans virus (BsV), a window into the most abundant giant viruses in the sea.</title>
        <authorList>
            <person name="Deeg C.M."/>
            <person name="Chow C.-E.T."/>
            <person name="Suttle C.A."/>
        </authorList>
    </citation>
    <scope>NUCLEOTIDE SEQUENCE</scope>
    <source>
        <strain evidence="4">NG1</strain>
    </source>
</reference>
<evidence type="ECO:0000256" key="2">
    <source>
        <dbReference type="ARBA" id="ARBA00023163"/>
    </source>
</evidence>
<accession>A0A2H4UTV8</accession>
<keyword evidence="5" id="KW-1185">Reference proteome</keyword>
<dbReference type="InterPro" id="IPR036161">
    <property type="entry name" value="RPB6/omega-like_sf"/>
</dbReference>
<keyword evidence="1" id="KW-0240">DNA-directed RNA polymerase</keyword>
<feature type="region of interest" description="Disordered" evidence="3">
    <location>
        <begin position="1"/>
        <end position="148"/>
    </location>
</feature>
<dbReference type="GO" id="GO:0003677">
    <property type="term" value="F:DNA binding"/>
    <property type="evidence" value="ECO:0007669"/>
    <property type="project" value="InterPro"/>
</dbReference>
<evidence type="ECO:0000313" key="4">
    <source>
        <dbReference type="EMBL" id="ATZ80380.1"/>
    </source>
</evidence>